<name>A0A9D1DTJ2_9FIRM</name>
<keyword evidence="1" id="KW-1133">Transmembrane helix</keyword>
<dbReference type="AlphaFoldDB" id="A0A9D1DTJ2"/>
<gene>
    <name evidence="2" type="ORF">IAB38_02230</name>
</gene>
<keyword evidence="1" id="KW-0812">Transmembrane</keyword>
<organism evidence="2 3">
    <name type="scientific">Candidatus Onthousia excrementipullorum</name>
    <dbReference type="NCBI Taxonomy" id="2840884"/>
    <lineage>
        <taxon>Bacteria</taxon>
        <taxon>Bacillati</taxon>
        <taxon>Bacillota</taxon>
        <taxon>Bacilli</taxon>
        <taxon>Candidatus Onthousia</taxon>
    </lineage>
</organism>
<feature type="transmembrane region" description="Helical" evidence="1">
    <location>
        <begin position="6"/>
        <end position="24"/>
    </location>
</feature>
<dbReference type="EMBL" id="DVHC01000025">
    <property type="protein sequence ID" value="HIR58844.1"/>
    <property type="molecule type" value="Genomic_DNA"/>
</dbReference>
<reference evidence="2" key="1">
    <citation type="submission" date="2020-10" db="EMBL/GenBank/DDBJ databases">
        <authorList>
            <person name="Gilroy R."/>
        </authorList>
    </citation>
    <scope>NUCLEOTIDE SEQUENCE</scope>
    <source>
        <strain evidence="2">CHK184-20233</strain>
    </source>
</reference>
<evidence type="ECO:0000256" key="1">
    <source>
        <dbReference type="SAM" id="Phobius"/>
    </source>
</evidence>
<reference evidence="2" key="2">
    <citation type="journal article" date="2021" name="PeerJ">
        <title>Extensive microbial diversity within the chicken gut microbiome revealed by metagenomics and culture.</title>
        <authorList>
            <person name="Gilroy R."/>
            <person name="Ravi A."/>
            <person name="Getino M."/>
            <person name="Pursley I."/>
            <person name="Horton D.L."/>
            <person name="Alikhan N.F."/>
            <person name="Baker D."/>
            <person name="Gharbi K."/>
            <person name="Hall N."/>
            <person name="Watson M."/>
            <person name="Adriaenssens E.M."/>
            <person name="Foster-Nyarko E."/>
            <person name="Jarju S."/>
            <person name="Secka A."/>
            <person name="Antonio M."/>
            <person name="Oren A."/>
            <person name="Chaudhuri R.R."/>
            <person name="La Ragione R."/>
            <person name="Hildebrand F."/>
            <person name="Pallen M.J."/>
        </authorList>
    </citation>
    <scope>NUCLEOTIDE SEQUENCE</scope>
    <source>
        <strain evidence="2">CHK184-20233</strain>
    </source>
</reference>
<accession>A0A9D1DTJ2</accession>
<proteinExistence type="predicted"/>
<sequence>MELLGVILDSLLIVLVIILIVLALKALDTLNKVDAILDDTKKKLDNLDGVFNLVDTVSNKLTLVTDTVVGSIVNFITSIFNKKGKGDIDE</sequence>
<comment type="caution">
    <text evidence="2">The sequence shown here is derived from an EMBL/GenBank/DDBJ whole genome shotgun (WGS) entry which is preliminary data.</text>
</comment>
<protein>
    <submittedName>
        <fullName evidence="2">Uncharacterized protein</fullName>
    </submittedName>
</protein>
<dbReference type="Proteomes" id="UP000824232">
    <property type="component" value="Unassembled WGS sequence"/>
</dbReference>
<keyword evidence="1" id="KW-0472">Membrane</keyword>
<evidence type="ECO:0000313" key="2">
    <source>
        <dbReference type="EMBL" id="HIR58844.1"/>
    </source>
</evidence>
<evidence type="ECO:0000313" key="3">
    <source>
        <dbReference type="Proteomes" id="UP000824232"/>
    </source>
</evidence>